<feature type="compositionally biased region" description="Low complexity" evidence="1">
    <location>
        <begin position="298"/>
        <end position="316"/>
    </location>
</feature>
<feature type="compositionally biased region" description="Pro residues" evidence="1">
    <location>
        <begin position="896"/>
        <end position="906"/>
    </location>
</feature>
<dbReference type="OrthoDB" id="339325at2759"/>
<sequence length="1169" mass="128283">MIEIIEDGHGDEHMQEAEQLLEDIQRLCERQWLQKDACRDLYERHVDFQSQLRFVKNHKPHVEEDHDFCREGGKMELHTIIEFFNLLTHTAHLSKFRALLEREKIIRALRALNEAYSRGIAHVHTFLPETHALFQPPPSPRSSDGDSRASTIGPPAGGHPGDQSRDHDRRDSAGSFGNAAGLGASGVPVQAQPNPQSLLPLSLPPATELTMPSPHVLPGYTAPPDYGYGFSDTKQQFPPEKSGMGLERTTSNDRRVQPSPLSRSHTPPAARALTPQEGRVNTPPAQTPSSGTPGPKFMTPMGTPGPRLGTPLGIGTRTPTPQGSVRRPPTMMPSGHESDRPRKGSTDLDPEKSSRKIDKAEIERLRKMEKEKSELERIARLGNESDARAVINAIARGEDYWEAFGSKPRHEVMMLLSAVQQEMYRHPLTSKLHKELDNAILKTHLRSGIVPPVHTFQPSEVTQFSQQPVAYTPYADVYRAQLKGYAVGVKAVRCTAGSTGAKRRLDKEVRMWAHFRHQNIVRILGVTSHKHMTSCMVTPWMPRGNAHQFVIDNPDVSPIRILMGTALGLGYLHDQGIPHADLRGANILIDDQGEALLSDYGLANFYAEITGHCILNRWTPPETLDPTTIAQSRTARLAYPPINITGDIHAFGLVIIELATRAVPFYDIHREEAVYARLVRGIRPNRPSTLSEELWVLAQRCWTFPPAARMTAPSVVANLRELQKVQNPTEHLVFAAQSPPAPVATPSTYTDDEFVKVAVRAPVEQPQTSARKLLIVVTTDGERYIVVDVSGTNSGLAVKEKIMTAVKIPDRERSQYMIFRTEIGEHVVGDALNSELLYRTCLEHGDSKGSLKLIVVHKAALKGMPRIQSLVDDVRTPSMLMLTAPAQGSPGTGLPTPSPSPGPGPGPETARSTPTTDVAIQARVTAVSRLARLDSNFTKTTAASTSEYQLSLDERRLTPQPPPNLPGHGWLEDRFEYENKSVASTSSVAQMDAEIRATKAARGTTSENPVSRSAIAVLHFERNIVPCEGCGRHFAGLYSLEKHLQSQGGTCTNPDLATELRRLELEDRPMTELTDGTPPTQTPAKSTPRPMPPLLSQTATNKALPAPPRPPRGDSVDGPGPGWSPVTPPTAAKVLGKAVDLSALKKQLGRKFGTDASEFRGGPRGPRRI</sequence>
<feature type="region of interest" description="Disordered" evidence="1">
    <location>
        <begin position="131"/>
        <end position="355"/>
    </location>
</feature>
<feature type="compositionally biased region" description="Low complexity" evidence="1">
    <location>
        <begin position="192"/>
        <end position="205"/>
    </location>
</feature>
<dbReference type="InterPro" id="IPR001245">
    <property type="entry name" value="Ser-Thr/Tyr_kinase_cat_dom"/>
</dbReference>
<feature type="region of interest" description="Disordered" evidence="1">
    <location>
        <begin position="1146"/>
        <end position="1169"/>
    </location>
</feature>
<evidence type="ECO:0000256" key="1">
    <source>
        <dbReference type="SAM" id="MobiDB-lite"/>
    </source>
</evidence>
<dbReference type="SUPFAM" id="SSF56112">
    <property type="entry name" value="Protein kinase-like (PK-like)"/>
    <property type="match status" value="1"/>
</dbReference>
<dbReference type="PANTHER" id="PTHR44329">
    <property type="entry name" value="SERINE/THREONINE-PROTEIN KINASE TNNI3K-RELATED"/>
    <property type="match status" value="1"/>
</dbReference>
<reference evidence="3 4" key="1">
    <citation type="journal article" date="2019" name="Fungal Biol. Biotechnol.">
        <title>Draft genome sequence of fastidious pathogen Ceratobasidium theobromae, which causes vascular-streak dieback in Theobroma cacao.</title>
        <authorList>
            <person name="Ali S.S."/>
            <person name="Asman A."/>
            <person name="Shao J."/>
            <person name="Firmansyah A.P."/>
            <person name="Susilo A.W."/>
            <person name="Rosmana A."/>
            <person name="McMahon P."/>
            <person name="Junaid M."/>
            <person name="Guest D."/>
            <person name="Kheng T.Y."/>
            <person name="Meinhardt L.W."/>
            <person name="Bailey B.A."/>
        </authorList>
    </citation>
    <scope>NUCLEOTIDE SEQUENCE [LARGE SCALE GENOMIC DNA]</scope>
    <source>
        <strain evidence="3 4">CT2</strain>
    </source>
</reference>
<organism evidence="3 4">
    <name type="scientific">Ceratobasidium theobromae</name>
    <dbReference type="NCBI Taxonomy" id="1582974"/>
    <lineage>
        <taxon>Eukaryota</taxon>
        <taxon>Fungi</taxon>
        <taxon>Dikarya</taxon>
        <taxon>Basidiomycota</taxon>
        <taxon>Agaricomycotina</taxon>
        <taxon>Agaricomycetes</taxon>
        <taxon>Cantharellales</taxon>
        <taxon>Ceratobasidiaceae</taxon>
        <taxon>Ceratobasidium</taxon>
    </lineage>
</organism>
<feature type="compositionally biased region" description="Polar residues" evidence="1">
    <location>
        <begin position="283"/>
        <end position="292"/>
    </location>
</feature>
<feature type="region of interest" description="Disordered" evidence="1">
    <location>
        <begin position="1067"/>
        <end position="1131"/>
    </location>
</feature>
<dbReference type="Pfam" id="PF07714">
    <property type="entry name" value="PK_Tyr_Ser-Thr"/>
    <property type="match status" value="1"/>
</dbReference>
<dbReference type="AlphaFoldDB" id="A0A5N5QIB0"/>
<protein>
    <recommendedName>
        <fullName evidence="2">Protein kinase domain-containing protein</fullName>
    </recommendedName>
</protein>
<dbReference type="InterPro" id="IPR051681">
    <property type="entry name" value="Ser/Thr_Kinases-Pseudokinases"/>
</dbReference>
<accession>A0A5N5QIB0</accession>
<feature type="compositionally biased region" description="Basic and acidic residues" evidence="1">
    <location>
        <begin position="162"/>
        <end position="172"/>
    </location>
</feature>
<gene>
    <name evidence="3" type="ORF">CTheo_5370</name>
</gene>
<feature type="region of interest" description="Disordered" evidence="1">
    <location>
        <begin position="883"/>
        <end position="914"/>
    </location>
</feature>
<dbReference type="InterPro" id="IPR008266">
    <property type="entry name" value="Tyr_kinase_AS"/>
</dbReference>
<dbReference type="PROSITE" id="PS00109">
    <property type="entry name" value="PROTEIN_KINASE_TYR"/>
    <property type="match status" value="1"/>
</dbReference>
<evidence type="ECO:0000259" key="2">
    <source>
        <dbReference type="PROSITE" id="PS50011"/>
    </source>
</evidence>
<dbReference type="Proteomes" id="UP000383932">
    <property type="component" value="Unassembled WGS sequence"/>
</dbReference>
<dbReference type="EMBL" id="SSOP01000118">
    <property type="protein sequence ID" value="KAB5591196.1"/>
    <property type="molecule type" value="Genomic_DNA"/>
</dbReference>
<proteinExistence type="predicted"/>
<comment type="caution">
    <text evidence="3">The sequence shown here is derived from an EMBL/GenBank/DDBJ whole genome shotgun (WGS) entry which is preliminary data.</text>
</comment>
<dbReference type="Gene3D" id="1.10.510.10">
    <property type="entry name" value="Transferase(Phosphotransferase) domain 1"/>
    <property type="match status" value="1"/>
</dbReference>
<evidence type="ECO:0000313" key="3">
    <source>
        <dbReference type="EMBL" id="KAB5591196.1"/>
    </source>
</evidence>
<keyword evidence="4" id="KW-1185">Reference proteome</keyword>
<feature type="compositionally biased region" description="Basic and acidic residues" evidence="1">
    <location>
        <begin position="336"/>
        <end position="355"/>
    </location>
</feature>
<evidence type="ECO:0000313" key="4">
    <source>
        <dbReference type="Proteomes" id="UP000383932"/>
    </source>
</evidence>
<dbReference type="InterPro" id="IPR000719">
    <property type="entry name" value="Prot_kinase_dom"/>
</dbReference>
<dbReference type="GO" id="GO:0005524">
    <property type="term" value="F:ATP binding"/>
    <property type="evidence" value="ECO:0007669"/>
    <property type="project" value="InterPro"/>
</dbReference>
<dbReference type="PANTHER" id="PTHR44329:SF214">
    <property type="entry name" value="PROTEIN KINASE DOMAIN-CONTAINING PROTEIN"/>
    <property type="match status" value="1"/>
</dbReference>
<dbReference type="InterPro" id="IPR011009">
    <property type="entry name" value="Kinase-like_dom_sf"/>
</dbReference>
<feature type="domain" description="Protein kinase" evidence="2">
    <location>
        <begin position="463"/>
        <end position="734"/>
    </location>
</feature>
<name>A0A5N5QIB0_9AGAM</name>
<dbReference type="GO" id="GO:0004674">
    <property type="term" value="F:protein serine/threonine kinase activity"/>
    <property type="evidence" value="ECO:0007669"/>
    <property type="project" value="TreeGrafter"/>
</dbReference>
<dbReference type="PROSITE" id="PS50011">
    <property type="entry name" value="PROTEIN_KINASE_DOM"/>
    <property type="match status" value="1"/>
</dbReference>